<dbReference type="EMBL" id="RBUY01000043">
    <property type="protein sequence ID" value="RMV77640.1"/>
    <property type="molecule type" value="Genomic_DNA"/>
</dbReference>
<sequence length="52" mass="6066">MGRTPEPPEFPSWLGSQYWLVFTANRCFPALARHRRKHPAFLTKTRTTNHVG</sequence>
<name>A0A3M6FAR3_9PSED</name>
<accession>A0A3M6FAR3</accession>
<comment type="caution">
    <text evidence="1">The sequence shown here is derived from an EMBL/GenBank/DDBJ whole genome shotgun (WGS) entry which is preliminary data.</text>
</comment>
<dbReference type="Proteomes" id="UP000269872">
    <property type="component" value="Unassembled WGS sequence"/>
</dbReference>
<evidence type="ECO:0000313" key="2">
    <source>
        <dbReference type="Proteomes" id="UP000269872"/>
    </source>
</evidence>
<reference evidence="1 2" key="1">
    <citation type="submission" date="2018-08" db="EMBL/GenBank/DDBJ databases">
        <title>Recombination of ecologically and evolutionarily significant loci maintains genetic cohesion in the Pseudomonas syringae species complex.</title>
        <authorList>
            <person name="Dillon M."/>
            <person name="Thakur S."/>
            <person name="Almeida R.N.D."/>
            <person name="Weir B.S."/>
            <person name="Guttman D.S."/>
        </authorList>
    </citation>
    <scope>NUCLEOTIDE SEQUENCE [LARGE SCALE GENOMIC DNA]</scope>
    <source>
        <strain evidence="1 2">ICMP 7496</strain>
    </source>
</reference>
<proteinExistence type="predicted"/>
<dbReference type="AlphaFoldDB" id="A0A3M6FAR3"/>
<gene>
    <name evidence="1" type="ORF">ALP05_200170</name>
</gene>
<evidence type="ECO:0000313" key="1">
    <source>
        <dbReference type="EMBL" id="RMV77640.1"/>
    </source>
</evidence>
<organism evidence="1 2">
    <name type="scientific">Pseudomonas caricapapayae</name>
    <dbReference type="NCBI Taxonomy" id="46678"/>
    <lineage>
        <taxon>Bacteria</taxon>
        <taxon>Pseudomonadati</taxon>
        <taxon>Pseudomonadota</taxon>
        <taxon>Gammaproteobacteria</taxon>
        <taxon>Pseudomonadales</taxon>
        <taxon>Pseudomonadaceae</taxon>
        <taxon>Pseudomonas</taxon>
    </lineage>
</organism>
<protein>
    <submittedName>
        <fullName evidence="1">Uncharacterized protein</fullName>
    </submittedName>
</protein>